<evidence type="ECO:0000256" key="5">
    <source>
        <dbReference type="SAM" id="SignalP"/>
    </source>
</evidence>
<keyword evidence="1 5" id="KW-0732">Signal</keyword>
<feature type="signal peptide" evidence="5">
    <location>
        <begin position="1"/>
        <end position="18"/>
    </location>
</feature>
<keyword evidence="9" id="KW-1185">Reference proteome</keyword>
<dbReference type="InterPro" id="IPR002883">
    <property type="entry name" value="CBM10/Dockerin_dom"/>
</dbReference>
<proteinExistence type="predicted"/>
<dbReference type="InterPro" id="IPR000254">
    <property type="entry name" value="CBD"/>
</dbReference>
<feature type="region of interest" description="Disordered" evidence="4">
    <location>
        <begin position="302"/>
        <end position="331"/>
    </location>
</feature>
<dbReference type="InterPro" id="IPR035971">
    <property type="entry name" value="CBD_sf"/>
</dbReference>
<evidence type="ECO:0000256" key="3">
    <source>
        <dbReference type="ARBA" id="ARBA00022801"/>
    </source>
</evidence>
<reference evidence="8 9" key="1">
    <citation type="submission" date="2016-08" db="EMBL/GenBank/DDBJ databases">
        <title>A Parts List for Fungal Cellulosomes Revealed by Comparative Genomics.</title>
        <authorList>
            <consortium name="DOE Joint Genome Institute"/>
            <person name="Haitjema C.H."/>
            <person name="Gilmore S.P."/>
            <person name="Henske J.K."/>
            <person name="Solomon K.V."/>
            <person name="De Groot R."/>
            <person name="Kuo A."/>
            <person name="Mondo S.J."/>
            <person name="Salamov A.A."/>
            <person name="Labutti K."/>
            <person name="Zhao Z."/>
            <person name="Chiniquy J."/>
            <person name="Barry K."/>
            <person name="Brewer H.M."/>
            <person name="Purvine S.O."/>
            <person name="Wright A.T."/>
            <person name="Boxma B."/>
            <person name="Van Alen T."/>
            <person name="Hackstein J.H."/>
            <person name="Baker S.E."/>
            <person name="Grigoriev I.V."/>
            <person name="O'Malley M.A."/>
        </authorList>
    </citation>
    <scope>NUCLEOTIDE SEQUENCE [LARGE SCALE GENOMIC DNA]</scope>
    <source>
        <strain evidence="8 9">S4</strain>
    </source>
</reference>
<feature type="chain" id="PRO_5013163889" description="CBM1 domain-containing protein" evidence="5">
    <location>
        <begin position="19"/>
        <end position="376"/>
    </location>
</feature>
<dbReference type="Pfam" id="PF00734">
    <property type="entry name" value="CBM_1"/>
    <property type="match status" value="1"/>
</dbReference>
<gene>
    <name evidence="8" type="ORF">BCR32DRAFT_270136</name>
</gene>
<reference evidence="8 9" key="2">
    <citation type="submission" date="2016-08" db="EMBL/GenBank/DDBJ databases">
        <title>Pervasive Adenine N6-methylation of Active Genes in Fungi.</title>
        <authorList>
            <consortium name="DOE Joint Genome Institute"/>
            <person name="Mondo S.J."/>
            <person name="Dannebaum R.O."/>
            <person name="Kuo R.C."/>
            <person name="Labutti K."/>
            <person name="Haridas S."/>
            <person name="Kuo A."/>
            <person name="Salamov A."/>
            <person name="Ahrendt S.R."/>
            <person name="Lipzen A."/>
            <person name="Sullivan W."/>
            <person name="Andreopoulos W.B."/>
            <person name="Clum A."/>
            <person name="Lindquist E."/>
            <person name="Daum C."/>
            <person name="Ramamoorthy G.K."/>
            <person name="Gryganskyi A."/>
            <person name="Culley D."/>
            <person name="Magnuson J.K."/>
            <person name="James T.Y."/>
            <person name="O'Malley M.A."/>
            <person name="Stajich J.E."/>
            <person name="Spatafora J.W."/>
            <person name="Visel A."/>
            <person name="Grigoriev I.V."/>
        </authorList>
    </citation>
    <scope>NUCLEOTIDE SEQUENCE [LARGE SCALE GENOMIC DNA]</scope>
    <source>
        <strain evidence="8 9">S4</strain>
    </source>
</reference>
<dbReference type="AlphaFoldDB" id="A0A1Y1WYF8"/>
<dbReference type="Gene3D" id="3.90.1220.10">
    <property type="entry name" value="Cellulose docking domain, dockering"/>
    <property type="match status" value="2"/>
</dbReference>
<evidence type="ECO:0000259" key="6">
    <source>
        <dbReference type="PROSITE" id="PS51164"/>
    </source>
</evidence>
<evidence type="ECO:0000256" key="2">
    <source>
        <dbReference type="ARBA" id="ARBA00022737"/>
    </source>
</evidence>
<dbReference type="STRING" id="1754192.A0A1Y1WYF8"/>
<feature type="domain" description="CBM10" evidence="7">
    <location>
        <begin position="21"/>
        <end position="61"/>
    </location>
</feature>
<dbReference type="PROSITE" id="PS51164">
    <property type="entry name" value="CBM1_2"/>
    <property type="match status" value="1"/>
</dbReference>
<name>A0A1Y1WYF8_9FUNG</name>
<dbReference type="Pfam" id="PF02013">
    <property type="entry name" value="CBM_10"/>
    <property type="match status" value="2"/>
</dbReference>
<feature type="domain" description="CBM1" evidence="6">
    <location>
        <begin position="258"/>
        <end position="295"/>
    </location>
</feature>
<organism evidence="8 9">
    <name type="scientific">Anaeromyces robustus</name>
    <dbReference type="NCBI Taxonomy" id="1754192"/>
    <lineage>
        <taxon>Eukaryota</taxon>
        <taxon>Fungi</taxon>
        <taxon>Fungi incertae sedis</taxon>
        <taxon>Chytridiomycota</taxon>
        <taxon>Chytridiomycota incertae sedis</taxon>
        <taxon>Neocallimastigomycetes</taxon>
        <taxon>Neocallimastigales</taxon>
        <taxon>Neocallimastigaceae</taxon>
        <taxon>Anaeromyces</taxon>
    </lineage>
</organism>
<evidence type="ECO:0000313" key="9">
    <source>
        <dbReference type="Proteomes" id="UP000193944"/>
    </source>
</evidence>
<dbReference type="Proteomes" id="UP000193944">
    <property type="component" value="Unassembled WGS sequence"/>
</dbReference>
<keyword evidence="3" id="KW-0378">Hydrolase</keyword>
<dbReference type="GO" id="GO:0016787">
    <property type="term" value="F:hydrolase activity"/>
    <property type="evidence" value="ECO:0007669"/>
    <property type="project" value="UniProtKB-KW"/>
</dbReference>
<evidence type="ECO:0000259" key="7">
    <source>
        <dbReference type="PROSITE" id="PS51763"/>
    </source>
</evidence>
<dbReference type="OrthoDB" id="5558646at2759"/>
<dbReference type="SUPFAM" id="SSF64571">
    <property type="entry name" value="Cellulose docking domain, dockering"/>
    <property type="match status" value="2"/>
</dbReference>
<keyword evidence="2" id="KW-0677">Repeat</keyword>
<dbReference type="GO" id="GO:0030248">
    <property type="term" value="F:cellulose binding"/>
    <property type="evidence" value="ECO:0007669"/>
    <property type="project" value="InterPro"/>
</dbReference>
<evidence type="ECO:0008006" key="10">
    <source>
        <dbReference type="Google" id="ProtNLM"/>
    </source>
</evidence>
<dbReference type="GO" id="GO:0005576">
    <property type="term" value="C:extracellular region"/>
    <property type="evidence" value="ECO:0007669"/>
    <property type="project" value="InterPro"/>
</dbReference>
<feature type="domain" description="CBM10" evidence="7">
    <location>
        <begin position="65"/>
        <end position="99"/>
    </location>
</feature>
<dbReference type="SMART" id="SM00236">
    <property type="entry name" value="fCBD"/>
    <property type="match status" value="3"/>
</dbReference>
<evidence type="ECO:0000313" key="8">
    <source>
        <dbReference type="EMBL" id="ORX78358.1"/>
    </source>
</evidence>
<dbReference type="SUPFAM" id="SSF57180">
    <property type="entry name" value="Cellulose-binding domain"/>
    <property type="match status" value="1"/>
</dbReference>
<sequence length="376" mass="42222">MNSKIFFSLFSLFGVALAKKECWSEVHGYPCCELKTTQVEFTDSSTGEQYGIENGRICGINDIQFCPRGEKYKCCKSCDIFYVDNYKWGVENNEWCSIPFVCDSYNNTTIISTTPTTKTNKTSKTSKTSTISTISITTTTTTNIISTNEPDSTECSKEFEMCGGSLYPDSPECCEGTFCLKSNSKYHQCIPEYLREYFEEQMNSTTTHEPNETIITTTTVIITTTTTPSTTINKTTIPSTSDAKSTTTNVTIPTNDVECIKAYQQCGGLNYKGTISCCEEGYFCHKNDEHYHQCIPIYEGYENDDTQPNLQPNPSPISNPNPQESSSPKEFNNENIENCADFYQKCGADDEPKRCCVPGSKCVRLTQFHYQCMPDN</sequence>
<dbReference type="PROSITE" id="PS51763">
    <property type="entry name" value="CBM10"/>
    <property type="match status" value="2"/>
</dbReference>
<protein>
    <recommendedName>
        <fullName evidence="10">CBM1 domain-containing protein</fullName>
    </recommendedName>
</protein>
<comment type="caution">
    <text evidence="8">The sequence shown here is derived from an EMBL/GenBank/DDBJ whole genome shotgun (WGS) entry which is preliminary data.</text>
</comment>
<evidence type="ECO:0000256" key="1">
    <source>
        <dbReference type="ARBA" id="ARBA00022729"/>
    </source>
</evidence>
<evidence type="ECO:0000256" key="4">
    <source>
        <dbReference type="SAM" id="MobiDB-lite"/>
    </source>
</evidence>
<accession>A0A1Y1WYF8</accession>
<dbReference type="EMBL" id="MCFG01000213">
    <property type="protein sequence ID" value="ORX78358.1"/>
    <property type="molecule type" value="Genomic_DNA"/>
</dbReference>
<dbReference type="GO" id="GO:0005975">
    <property type="term" value="P:carbohydrate metabolic process"/>
    <property type="evidence" value="ECO:0007669"/>
    <property type="project" value="InterPro"/>
</dbReference>
<dbReference type="InterPro" id="IPR009034">
    <property type="entry name" value="Dockerin_dom_fun_sf"/>
</dbReference>